<proteinExistence type="predicted"/>
<evidence type="ECO:0000256" key="1">
    <source>
        <dbReference type="SAM" id="MobiDB-lite"/>
    </source>
</evidence>
<dbReference type="GO" id="GO:0004197">
    <property type="term" value="F:cysteine-type endopeptidase activity"/>
    <property type="evidence" value="ECO:0007669"/>
    <property type="project" value="InterPro"/>
</dbReference>
<accession>A0A6M8BDJ9</accession>
<dbReference type="Gene3D" id="3.40.50.1460">
    <property type="match status" value="1"/>
</dbReference>
<feature type="region of interest" description="Disordered" evidence="1">
    <location>
        <begin position="419"/>
        <end position="483"/>
    </location>
</feature>
<feature type="compositionally biased region" description="Pro residues" evidence="1">
    <location>
        <begin position="339"/>
        <end position="357"/>
    </location>
</feature>
<dbReference type="PANTHER" id="PTHR22576:SF37">
    <property type="entry name" value="MUCOSA-ASSOCIATED LYMPHOID TISSUE LYMPHOMA TRANSLOCATION PROTEIN 1"/>
    <property type="match status" value="1"/>
</dbReference>
<dbReference type="GO" id="GO:0006508">
    <property type="term" value="P:proteolysis"/>
    <property type="evidence" value="ECO:0007669"/>
    <property type="project" value="InterPro"/>
</dbReference>
<dbReference type="PANTHER" id="PTHR22576">
    <property type="entry name" value="MUCOSA ASSOCIATED LYMPHOID TISSUE LYMPHOMA TRANSLOCATION PROTEIN 1/PARACASPASE"/>
    <property type="match status" value="1"/>
</dbReference>
<feature type="compositionally biased region" description="Low complexity" evidence="1">
    <location>
        <begin position="450"/>
        <end position="461"/>
    </location>
</feature>
<name>A0A6M8BDJ9_9CYAN</name>
<dbReference type="Pfam" id="PF00656">
    <property type="entry name" value="Peptidase_C14"/>
    <property type="match status" value="1"/>
</dbReference>
<dbReference type="InterPro" id="IPR011600">
    <property type="entry name" value="Pept_C14_caspase"/>
</dbReference>
<dbReference type="AlphaFoldDB" id="A0A6M8BDJ9"/>
<dbReference type="Proteomes" id="UP000505210">
    <property type="component" value="Chromosome"/>
</dbReference>
<reference evidence="3 4" key="1">
    <citation type="submission" date="2020-05" db="EMBL/GenBank/DDBJ databases">
        <title>Complete genome sequence of of a novel Thermoleptolyngbya strain isolated from hot springs of Ganzi, Sichuan China.</title>
        <authorList>
            <person name="Tang J."/>
            <person name="Daroch M."/>
            <person name="Li L."/>
            <person name="Waleron K."/>
            <person name="Waleron M."/>
            <person name="Waleron M."/>
        </authorList>
    </citation>
    <scope>NUCLEOTIDE SEQUENCE [LARGE SCALE GENOMIC DNA]</scope>
    <source>
        <strain evidence="3 4">PKUAC-SCTA183</strain>
    </source>
</reference>
<gene>
    <name evidence="3" type="ORF">HPC62_20240</name>
</gene>
<protein>
    <recommendedName>
        <fullName evidence="2">Peptidase C14 caspase domain-containing protein</fullName>
    </recommendedName>
</protein>
<feature type="compositionally biased region" description="Pro residues" evidence="1">
    <location>
        <begin position="439"/>
        <end position="449"/>
    </location>
</feature>
<feature type="compositionally biased region" description="Polar residues" evidence="1">
    <location>
        <begin position="296"/>
        <end position="307"/>
    </location>
</feature>
<feature type="domain" description="Peptidase C14 caspase" evidence="2">
    <location>
        <begin position="5"/>
        <end position="216"/>
    </location>
</feature>
<feature type="compositionally biased region" description="Low complexity" evidence="1">
    <location>
        <begin position="428"/>
        <end position="438"/>
    </location>
</feature>
<evidence type="ECO:0000259" key="2">
    <source>
        <dbReference type="Pfam" id="PF00656"/>
    </source>
</evidence>
<feature type="compositionally biased region" description="Basic and acidic residues" evidence="1">
    <location>
        <begin position="268"/>
        <end position="278"/>
    </location>
</feature>
<keyword evidence="4" id="KW-1185">Reference proteome</keyword>
<dbReference type="SUPFAM" id="SSF52129">
    <property type="entry name" value="Caspase-like"/>
    <property type="match status" value="1"/>
</dbReference>
<dbReference type="InterPro" id="IPR052039">
    <property type="entry name" value="Caspase-related_regulators"/>
</dbReference>
<evidence type="ECO:0000313" key="3">
    <source>
        <dbReference type="EMBL" id="QKD84192.1"/>
    </source>
</evidence>
<evidence type="ECO:0000313" key="4">
    <source>
        <dbReference type="Proteomes" id="UP000505210"/>
    </source>
</evidence>
<dbReference type="EMBL" id="CP053661">
    <property type="protein sequence ID" value="QKD84192.1"/>
    <property type="molecule type" value="Genomic_DNA"/>
</dbReference>
<feature type="compositionally biased region" description="Polar residues" evidence="1">
    <location>
        <begin position="279"/>
        <end position="288"/>
    </location>
</feature>
<feature type="region of interest" description="Disordered" evidence="1">
    <location>
        <begin position="248"/>
        <end position="360"/>
    </location>
</feature>
<dbReference type="KEGG" id="theu:HPC62_20240"/>
<dbReference type="InterPro" id="IPR029030">
    <property type="entry name" value="Caspase-like_dom_sf"/>
</dbReference>
<dbReference type="RefSeq" id="WP_172358241.1">
    <property type="nucleotide sequence ID" value="NZ_CP053661.1"/>
</dbReference>
<organism evidence="3 4">
    <name type="scientific">Thermoleptolyngbya sichuanensis A183</name>
    <dbReference type="NCBI Taxonomy" id="2737172"/>
    <lineage>
        <taxon>Bacteria</taxon>
        <taxon>Bacillati</taxon>
        <taxon>Cyanobacteriota</taxon>
        <taxon>Cyanophyceae</taxon>
        <taxon>Oculatellales</taxon>
        <taxon>Oculatellaceae</taxon>
        <taxon>Thermoleptolyngbya</taxon>
        <taxon>Thermoleptolyngbya sichuanensis</taxon>
    </lineage>
</organism>
<sequence>MTNYWAIAIGINQYPQLQPLVYAERDAQSLIQSLINDAGFLPDSCVRLTDNSPPAAWGATTPDRAGIQTAIAQVCQRLKPNDCLWLFFSGYGMHYQGKDYLMPQDSDPTQPAQTGLSVEFLYSLLQAAPTKNLLVLLDMNRSQGVLSGVSAGTHTAALAEQYGIPTLLSCRQNQLSHETIALRHGLFTAAVLEGLKRPGCVTLEHLVQFLQTRLPELSDHHWRPRQEPLAIIPDSLRYQLIVPGKETMSPSLPSFAPVDAPDRVQPVPHRDEPPRRSGSEWQPSQSPGSHPDWRHSSPQNPSLQTPAIRQDRPVERVTPPPPPIPVVSEAEPRREPADTPLPPFSSLPAPPPPPPHRTPVAIASDASEERSWWQLVRWGGGLLSLLMAAVIVRNVGTVLRSPSDGQTIAVQPSPGVVASPAGTSLPNPAANSITSTAPSPAPLPTPVPVANPAANSLNLPAQSPASSVPDTRPVSEPAPPLSDRDIMNAAMANLTKVRAESSSNQVSEISESIRLLRQIRPDQPLYKDAQQAIDRWSQVILDMASGRAMQRNGGDLWLAANNYRAAIAAAQLVPSDRANTYQAAQQAIAGWSQQILNLANIHAQSGALAQAVQVAQLVPPGTAAYDAAQGAIATWQNQLAPGIGAVPQDQPLAF</sequence>